<proteinExistence type="predicted"/>
<feature type="domain" description="Sdz-33 F-box" evidence="1">
    <location>
        <begin position="123"/>
        <end position="177"/>
    </location>
</feature>
<dbReference type="Pfam" id="PF07735">
    <property type="entry name" value="FBA_2"/>
    <property type="match status" value="1"/>
</dbReference>
<dbReference type="AlphaFoldDB" id="A0A8R1DN61"/>
<accession>A0A8R1DN61</accession>
<dbReference type="Proteomes" id="UP000005237">
    <property type="component" value="Unassembled WGS sequence"/>
</dbReference>
<reference evidence="2" key="2">
    <citation type="submission" date="2022-06" db="UniProtKB">
        <authorList>
            <consortium name="EnsemblMetazoa"/>
        </authorList>
    </citation>
    <scope>IDENTIFICATION</scope>
    <source>
        <strain evidence="2">DF5081</strain>
    </source>
</reference>
<dbReference type="InterPro" id="IPR012885">
    <property type="entry name" value="F-box_Sdz-33"/>
</dbReference>
<keyword evidence="3" id="KW-1185">Reference proteome</keyword>
<organism evidence="2 3">
    <name type="scientific">Caenorhabditis japonica</name>
    <dbReference type="NCBI Taxonomy" id="281687"/>
    <lineage>
        <taxon>Eukaryota</taxon>
        <taxon>Metazoa</taxon>
        <taxon>Ecdysozoa</taxon>
        <taxon>Nematoda</taxon>
        <taxon>Chromadorea</taxon>
        <taxon>Rhabditida</taxon>
        <taxon>Rhabditina</taxon>
        <taxon>Rhabditomorpha</taxon>
        <taxon>Rhabditoidea</taxon>
        <taxon>Rhabditidae</taxon>
        <taxon>Peloderinae</taxon>
        <taxon>Caenorhabditis</taxon>
    </lineage>
</organism>
<reference evidence="3" key="1">
    <citation type="submission" date="2010-08" db="EMBL/GenBank/DDBJ databases">
        <authorList>
            <consortium name="Caenorhabditis japonica Sequencing Consortium"/>
            <person name="Wilson R.K."/>
        </authorList>
    </citation>
    <scope>NUCLEOTIDE SEQUENCE [LARGE SCALE GENOMIC DNA]</scope>
    <source>
        <strain evidence="3">DF5081</strain>
    </source>
</reference>
<evidence type="ECO:0000313" key="2">
    <source>
        <dbReference type="EnsemblMetazoa" id="CJA07047.1"/>
    </source>
</evidence>
<evidence type="ECO:0000259" key="1">
    <source>
        <dbReference type="Pfam" id="PF07735"/>
    </source>
</evidence>
<dbReference type="EnsemblMetazoa" id="CJA07047.1">
    <property type="protein sequence ID" value="CJA07047.1"/>
    <property type="gene ID" value="WBGene00126251"/>
</dbReference>
<sequence>MDNRNFSLQHLIEYYPVKQLLFSTCSDPIESFEMFLILLQQIFRPPESVVLSVNVRMFSDFERIKKWKIHCGKLHMLLETLDATNKVIPIGYILDNFPMTNFRCLRGKVEQGFKYENPIKIRTIRIHGHWITIQNLIDMDSAYIYVRSPNLTVEDLKLYVEKWMSGETGLNLKCLCIGFLPLPLFHETFSKLEVYPMSKIEYRRGDLDWNRHYRNEPIAGFDVRRKSTNMAKATVRMEADSETFLFHVHG</sequence>
<name>A0A8R1DN61_CAEJA</name>
<dbReference type="PANTHER" id="PTHR21503:SF8">
    <property type="entry name" value="F-BOX ASSOCIATED DOMAIN-CONTAINING PROTEIN-RELATED"/>
    <property type="match status" value="1"/>
</dbReference>
<dbReference type="PANTHER" id="PTHR21503">
    <property type="entry name" value="F-BOX-CONTAINING HYPOTHETICAL PROTEIN C.ELEGANS"/>
    <property type="match status" value="1"/>
</dbReference>
<protein>
    <submittedName>
        <fullName evidence="2">FBA_2 domain-containing protein</fullName>
    </submittedName>
</protein>
<evidence type="ECO:0000313" key="3">
    <source>
        <dbReference type="Proteomes" id="UP000005237"/>
    </source>
</evidence>